<name>A0ABY3PXQ6_9PSED</name>
<keyword evidence="3" id="KW-1185">Reference proteome</keyword>
<evidence type="ECO:0000313" key="3">
    <source>
        <dbReference type="Proteomes" id="UP001162907"/>
    </source>
</evidence>
<evidence type="ECO:0000259" key="1">
    <source>
        <dbReference type="PROSITE" id="PS50174"/>
    </source>
</evidence>
<organism evidence="2 3">
    <name type="scientific">Pseudomonas fitomaticsae</name>
    <dbReference type="NCBI Taxonomy" id="2837969"/>
    <lineage>
        <taxon>Bacteria</taxon>
        <taxon>Pseudomonadati</taxon>
        <taxon>Pseudomonadota</taxon>
        <taxon>Gammaproteobacteria</taxon>
        <taxon>Pseudomonadales</taxon>
        <taxon>Pseudomonadaceae</taxon>
        <taxon>Pseudomonas</taxon>
    </lineage>
</organism>
<dbReference type="EMBL" id="CP075567">
    <property type="protein sequence ID" value="UFP98550.1"/>
    <property type="molecule type" value="Genomic_DNA"/>
</dbReference>
<dbReference type="RefSeq" id="WP_230732608.1">
    <property type="nucleotide sequence ID" value="NZ_CP075567.1"/>
</dbReference>
<protein>
    <submittedName>
        <fullName evidence="2">Phage tail protein</fullName>
    </submittedName>
</protein>
<reference evidence="2 3" key="1">
    <citation type="journal article" date="2022" name="Int. J. Syst. Evol. Microbiol.">
        <title>Pseudomonas fitomaticsae sp. nov., isolated at Marimurtra Botanical Garden in Blanes, Catalonia, Spain.</title>
        <authorList>
            <person name="Atanasov K.E."/>
            <person name="Galbis D.M."/>
            <person name="Cornado D."/>
            <person name="Serpico A."/>
            <person name="Sanchez G."/>
            <person name="Bosch M."/>
            <person name="Ferrer A."/>
            <person name="Altabella T."/>
        </authorList>
    </citation>
    <scope>NUCLEOTIDE SEQUENCE [LARGE SCALE GENOMIC DNA]</scope>
    <source>
        <strain evidence="2 3">FIT81</strain>
    </source>
</reference>
<dbReference type="Gene3D" id="4.10.410.40">
    <property type="match status" value="2"/>
</dbReference>
<proteinExistence type="predicted"/>
<dbReference type="InterPro" id="IPR032495">
    <property type="entry name" value="Phage_TTP_11"/>
</dbReference>
<evidence type="ECO:0000313" key="2">
    <source>
        <dbReference type="EMBL" id="UFP98550.1"/>
    </source>
</evidence>
<dbReference type="Pfam" id="PF16460">
    <property type="entry name" value="Phage_TTP_11"/>
    <property type="match status" value="1"/>
</dbReference>
<accession>A0ABY3PXQ6</accession>
<dbReference type="PROSITE" id="PS50174">
    <property type="entry name" value="G_PATCH"/>
    <property type="match status" value="1"/>
</dbReference>
<sequence>MTIKTQGTDLYAIDPANNTLLVVGCFTSLDGIDTSIAQIETTCMNSSAREYEAGLAEPGSASFGLNIDPQSPAHVRLHQLKTAGTKLLWAIGWSDGRVMGSNGDLTGIPPTISQPGSVTALAVTNPGSGYTTAPTVALTGGGGTGATATATVSGGEVTGLTITNPGSGYTTAPTVAFTGGAGTGAAATAVIDAGVDFNLPTTRTWITFEGYMNSFPFSFALNDVVKSTVGIQVSGDPVFVPKVITP</sequence>
<feature type="domain" description="G-patch" evidence="1">
    <location>
        <begin position="80"/>
        <end position="133"/>
    </location>
</feature>
<gene>
    <name evidence="2" type="ORF">KJY40_21245</name>
</gene>
<dbReference type="Proteomes" id="UP001162907">
    <property type="component" value="Chromosome"/>
</dbReference>
<dbReference type="PROSITE" id="PS51257">
    <property type="entry name" value="PROKAR_LIPOPROTEIN"/>
    <property type="match status" value="1"/>
</dbReference>
<dbReference type="InterPro" id="IPR000467">
    <property type="entry name" value="G_patch_dom"/>
</dbReference>